<dbReference type="AlphaFoldDB" id="A0A437MJ88"/>
<accession>A0A437MJ88</accession>
<keyword evidence="3" id="KW-1185">Reference proteome</keyword>
<organism evidence="2 3">
    <name type="scientific">Rhodovarius crocodyli</name>
    <dbReference type="NCBI Taxonomy" id="1979269"/>
    <lineage>
        <taxon>Bacteria</taxon>
        <taxon>Pseudomonadati</taxon>
        <taxon>Pseudomonadota</taxon>
        <taxon>Alphaproteobacteria</taxon>
        <taxon>Acetobacterales</taxon>
        <taxon>Roseomonadaceae</taxon>
        <taxon>Rhodovarius</taxon>
    </lineage>
</organism>
<feature type="domain" description="HTH luxR-type" evidence="1">
    <location>
        <begin position="121"/>
        <end position="186"/>
    </location>
</feature>
<dbReference type="PRINTS" id="PR00038">
    <property type="entry name" value="HTHLUXR"/>
</dbReference>
<dbReference type="OrthoDB" id="7444822at2"/>
<dbReference type="InterPro" id="IPR000792">
    <property type="entry name" value="Tscrpt_reg_LuxR_C"/>
</dbReference>
<comment type="caution">
    <text evidence="2">The sequence shown here is derived from an EMBL/GenBank/DDBJ whole genome shotgun (WGS) entry which is preliminary data.</text>
</comment>
<dbReference type="Gene3D" id="1.10.10.10">
    <property type="entry name" value="Winged helix-like DNA-binding domain superfamily/Winged helix DNA-binding domain"/>
    <property type="match status" value="1"/>
</dbReference>
<name>A0A437MJ88_9PROT</name>
<sequence>MMRHKMIVNIDDIARGLVSPILFLDEGGRILSASVTALAFLQHQSAVYVVEGVLRLRREEEEATWRAVLGCAAPHHTFLTLRSRTGSPVTLLSIDRPISNLLIVSISVLEGAGVRPPSPQMLRDTFRFSRRETDVALGILMGLRPTDIAQTLSISVETVRSHLKSAMAKAGCTQQAQLALLLARLPSET</sequence>
<dbReference type="PROSITE" id="PS50043">
    <property type="entry name" value="HTH_LUXR_2"/>
    <property type="match status" value="1"/>
</dbReference>
<dbReference type="SMART" id="SM00421">
    <property type="entry name" value="HTH_LUXR"/>
    <property type="match status" value="1"/>
</dbReference>
<dbReference type="GO" id="GO:0006355">
    <property type="term" value="P:regulation of DNA-templated transcription"/>
    <property type="evidence" value="ECO:0007669"/>
    <property type="project" value="InterPro"/>
</dbReference>
<dbReference type="InterPro" id="IPR016032">
    <property type="entry name" value="Sig_transdc_resp-reg_C-effctor"/>
</dbReference>
<proteinExistence type="predicted"/>
<dbReference type="Pfam" id="PF00196">
    <property type="entry name" value="GerE"/>
    <property type="match status" value="1"/>
</dbReference>
<dbReference type="EMBL" id="SACL01000002">
    <property type="protein sequence ID" value="RVT97676.1"/>
    <property type="molecule type" value="Genomic_DNA"/>
</dbReference>
<protein>
    <recommendedName>
        <fullName evidence="1">HTH luxR-type domain-containing protein</fullName>
    </recommendedName>
</protein>
<evidence type="ECO:0000313" key="2">
    <source>
        <dbReference type="EMBL" id="RVT97676.1"/>
    </source>
</evidence>
<dbReference type="SUPFAM" id="SSF46894">
    <property type="entry name" value="C-terminal effector domain of the bipartite response regulators"/>
    <property type="match status" value="1"/>
</dbReference>
<evidence type="ECO:0000313" key="3">
    <source>
        <dbReference type="Proteomes" id="UP000282957"/>
    </source>
</evidence>
<reference evidence="2 3" key="1">
    <citation type="submission" date="2019-01" db="EMBL/GenBank/DDBJ databases">
        <authorList>
            <person name="Chen W.-M."/>
        </authorList>
    </citation>
    <scope>NUCLEOTIDE SEQUENCE [LARGE SCALE GENOMIC DNA]</scope>
    <source>
        <strain evidence="2 3">CCP-6</strain>
    </source>
</reference>
<dbReference type="GO" id="GO:0003677">
    <property type="term" value="F:DNA binding"/>
    <property type="evidence" value="ECO:0007669"/>
    <property type="project" value="InterPro"/>
</dbReference>
<evidence type="ECO:0000259" key="1">
    <source>
        <dbReference type="PROSITE" id="PS50043"/>
    </source>
</evidence>
<dbReference type="InterPro" id="IPR036388">
    <property type="entry name" value="WH-like_DNA-bd_sf"/>
</dbReference>
<gene>
    <name evidence="2" type="ORF">EOD42_07625</name>
</gene>
<dbReference type="Proteomes" id="UP000282957">
    <property type="component" value="Unassembled WGS sequence"/>
</dbReference>